<dbReference type="InterPro" id="IPR036881">
    <property type="entry name" value="Glyco_hydro_3_C_sf"/>
</dbReference>
<dbReference type="PANTHER" id="PTHR42715">
    <property type="entry name" value="BETA-GLUCOSIDASE"/>
    <property type="match status" value="1"/>
</dbReference>
<dbReference type="SUPFAM" id="SSF52279">
    <property type="entry name" value="Beta-D-glucan exohydrolase, C-terminal domain"/>
    <property type="match status" value="1"/>
</dbReference>
<reference evidence="5 6" key="1">
    <citation type="submission" date="2018-08" db="EMBL/GenBank/DDBJ databases">
        <title>The first complete genome of Treponema rectale (CHPAT), a commensal spirochete of the bovine rectum.</title>
        <authorList>
            <person name="Staton G.J."/>
            <person name="Clegg S.R."/>
            <person name="Carter S.D."/>
            <person name="Radford A.D."/>
            <person name="Darby A."/>
            <person name="Hall N."/>
            <person name="Birtles R.J."/>
            <person name="Evans N.J."/>
        </authorList>
    </citation>
    <scope>NUCLEOTIDE SEQUENCE [LARGE SCALE GENOMIC DNA]</scope>
    <source>
        <strain evidence="5 6">CHPA</strain>
    </source>
</reference>
<keyword evidence="3" id="KW-0812">Transmembrane</keyword>
<evidence type="ECO:0000256" key="2">
    <source>
        <dbReference type="ARBA" id="ARBA00022801"/>
    </source>
</evidence>
<dbReference type="KEGG" id="trc:DYE49_02205"/>
<evidence type="ECO:0000256" key="1">
    <source>
        <dbReference type="ARBA" id="ARBA00005336"/>
    </source>
</evidence>
<dbReference type="Proteomes" id="UP000593591">
    <property type="component" value="Chromosome"/>
</dbReference>
<dbReference type="Pfam" id="PF00933">
    <property type="entry name" value="Glyco_hydro_3"/>
    <property type="match status" value="1"/>
</dbReference>
<evidence type="ECO:0000256" key="3">
    <source>
        <dbReference type="SAM" id="Phobius"/>
    </source>
</evidence>
<dbReference type="InterPro" id="IPR017853">
    <property type="entry name" value="GH"/>
</dbReference>
<dbReference type="EMBL" id="CP031517">
    <property type="protein sequence ID" value="QOS39329.1"/>
    <property type="molecule type" value="Genomic_DNA"/>
</dbReference>
<dbReference type="InterPro" id="IPR002772">
    <property type="entry name" value="Glyco_hydro_3_C"/>
</dbReference>
<dbReference type="PRINTS" id="PR00133">
    <property type="entry name" value="GLHYDRLASE3"/>
</dbReference>
<dbReference type="Gene3D" id="2.60.40.10">
    <property type="entry name" value="Immunoglobulins"/>
    <property type="match status" value="1"/>
</dbReference>
<accession>A0A7M1XIE2</accession>
<dbReference type="SMART" id="SM01217">
    <property type="entry name" value="Fn3_like"/>
    <property type="match status" value="1"/>
</dbReference>
<dbReference type="PANTHER" id="PTHR42715:SF10">
    <property type="entry name" value="BETA-GLUCOSIDASE"/>
    <property type="match status" value="1"/>
</dbReference>
<feature type="domain" description="Fibronectin type III-like" evidence="4">
    <location>
        <begin position="415"/>
        <end position="494"/>
    </location>
</feature>
<keyword evidence="3" id="KW-1133">Transmembrane helix</keyword>
<evidence type="ECO:0000313" key="5">
    <source>
        <dbReference type="EMBL" id="QOS39329.1"/>
    </source>
</evidence>
<dbReference type="AlphaFoldDB" id="A0A7M1XIE2"/>
<dbReference type="Pfam" id="PF14310">
    <property type="entry name" value="Fn3-like"/>
    <property type="match status" value="1"/>
</dbReference>
<comment type="similarity">
    <text evidence="1">Belongs to the glycosyl hydrolase 3 family.</text>
</comment>
<evidence type="ECO:0000313" key="6">
    <source>
        <dbReference type="Proteomes" id="UP000593591"/>
    </source>
</evidence>
<proteinExistence type="inferred from homology"/>
<organism evidence="5 6">
    <name type="scientific">Treponema rectale</name>
    <dbReference type="NCBI Taxonomy" id="744512"/>
    <lineage>
        <taxon>Bacteria</taxon>
        <taxon>Pseudomonadati</taxon>
        <taxon>Spirochaetota</taxon>
        <taxon>Spirochaetia</taxon>
        <taxon>Spirochaetales</taxon>
        <taxon>Treponemataceae</taxon>
        <taxon>Treponema</taxon>
    </lineage>
</organism>
<name>A0A7M1XIE2_9SPIR</name>
<keyword evidence="3" id="KW-0472">Membrane</keyword>
<keyword evidence="2" id="KW-0378">Hydrolase</keyword>
<feature type="transmembrane region" description="Helical" evidence="3">
    <location>
        <begin position="946"/>
        <end position="971"/>
    </location>
</feature>
<dbReference type="GO" id="GO:0004553">
    <property type="term" value="F:hydrolase activity, hydrolyzing O-glycosyl compounds"/>
    <property type="evidence" value="ECO:0007669"/>
    <property type="project" value="InterPro"/>
</dbReference>
<gene>
    <name evidence="5" type="ORF">DYE49_02205</name>
</gene>
<dbReference type="InterPro" id="IPR036962">
    <property type="entry name" value="Glyco_hydro_3_N_sf"/>
</dbReference>
<dbReference type="InterPro" id="IPR013783">
    <property type="entry name" value="Ig-like_fold"/>
</dbReference>
<dbReference type="SUPFAM" id="SSF51445">
    <property type="entry name" value="(Trans)glycosidases"/>
    <property type="match status" value="1"/>
</dbReference>
<dbReference type="GO" id="GO:0005975">
    <property type="term" value="P:carbohydrate metabolic process"/>
    <property type="evidence" value="ECO:0007669"/>
    <property type="project" value="InterPro"/>
</dbReference>
<sequence>MKRTTAVINFSTILMISALLGVGNSIAFANGGIIDLYMTKTTTNYDSEEVEQALNQGKDLAKEVCENGTVMLKNDGVLPLKNDSLKVNIFGWGGCDNGFMYQGGGSSEGGYSADKISFYDAFRKNGYEINEDLATAYNNLNYRREGAPDQNQHSTYYRTYEPGESFYTDALMNKAKEFSDTAIMVFSRRATEGDDLPKVNYDENGNADASRRYLSLSKKEEIMVRKVTENFSKVICIFNTPSPMEMGFVDYPKINAALFIGYPGYYGTPALAEILKGDINPSGHMVDTCAYDLRSAPSYVNVGPDATHVYEGRGGRYTDYAEDIYVGYRWYETADAEGYYDNYSLDIYGKDRYGYDAVVQYPFGYGLSYTTFSWTLDSVTKADGSSVNNKAKITADDVLTYHVWVENTGDVAGKDVVQLYYTAPYTKGGIEKSAVNLIDFKKTTLLEPGKGQMLDLIVKVSDMASYDTYDKNLNGFMGYELDGGEYTLSLRSDSHTVVKDGKFDKELAYEYHIDPTKIENDTTTGHKVENRFTTYTNPVSGASSTIYEPQAKYAISIDGHDASEDYNQGIVYLTREDFKKTFPTLTETRYMGKNMFNNVFVVHDPFINDEDQMPTIGSTETHLTLNDVKGLDYDDPKWNDLLDQLTPFEMGDLSAGGGFGTQAIPSINKPKCTDSDGGTGFTSSVATGDGGHAVKYPAANVLASTFDWKEAYQWGHAIGEEGKALNIQGWYAPGCNVHRSPLGGRNFEYFSEDGLLAGTFVAYTVKGCTENGVYAYMKHFAGNDSDEGRNGQFKWMTEQSLREIWAKPGEIATKVGNANAMMVSVDRIGSVRATGSYALLTSLLRDEWGFKGSAITDYYQGGNVNDCDEQIRAGCDLCLMPGGSYKSFNDYSSATSVIALRNATHNILFTYIDTISRTEKSTGIDLSSKTGSRSEEVNSGTWWRTLLYTIDGVVGAGLLAWGVLTVIFTWVKKHN</sequence>
<dbReference type="InterPro" id="IPR050288">
    <property type="entry name" value="Cellulose_deg_GH3"/>
</dbReference>
<evidence type="ECO:0000259" key="4">
    <source>
        <dbReference type="SMART" id="SM01217"/>
    </source>
</evidence>
<dbReference type="Gene3D" id="3.40.50.1700">
    <property type="entry name" value="Glycoside hydrolase family 3 C-terminal domain"/>
    <property type="match status" value="1"/>
</dbReference>
<dbReference type="InterPro" id="IPR001764">
    <property type="entry name" value="Glyco_hydro_3_N"/>
</dbReference>
<dbReference type="InterPro" id="IPR026891">
    <property type="entry name" value="Fn3-like"/>
</dbReference>
<dbReference type="Pfam" id="PF01915">
    <property type="entry name" value="Glyco_hydro_3_C"/>
    <property type="match status" value="1"/>
</dbReference>
<dbReference type="Gene3D" id="3.20.20.300">
    <property type="entry name" value="Glycoside hydrolase, family 3, N-terminal domain"/>
    <property type="match status" value="1"/>
</dbReference>
<protein>
    <recommendedName>
        <fullName evidence="4">Fibronectin type III-like domain-containing protein</fullName>
    </recommendedName>
</protein>